<dbReference type="Proteomes" id="UP000789525">
    <property type="component" value="Unassembled WGS sequence"/>
</dbReference>
<name>A0ACA9L842_9GLOM</name>
<accession>A0ACA9L842</accession>
<gene>
    <name evidence="1" type="ORF">ACOLOM_LOCUS3432</name>
</gene>
<evidence type="ECO:0000313" key="2">
    <source>
        <dbReference type="Proteomes" id="UP000789525"/>
    </source>
</evidence>
<sequence length="489" mass="56750">MSLEEGNKFGGEIEFRQGKAIQLINYVKSENEDGIGKIIVNSDALRIIKSIEEPVAVISVVLVLDCEGIDDPDQDINWATKLFILCLAISSTFVYNVNGVVGKDDIGKLYLMTDLNRFIKKQDESQQEESCRDALPRLVVLLRDFGLDEPDSFKEYFLEKLQQVDSEAAAGITNHFKDFDVYGLPHPGCKRKQIRHLEEIETSSLDQEFVSKISQSVQEIFHNLTAKHISTTPLTGTSFSKFLVDCVDHMNSSKHCAQFSVPDEYETIVNFMSALALDIGTTYYNIMMIDKEIDDFPMSWWEFERYHEEILSEAEIRFQEKCIGNIREKNILKFYEKIDEIEKEFREVNSKQLKKFNRTVAENLWDELVKPGLTAENLCESHLSFDSILETFNDRYNFQAIPSREAYEVFEFFRDKIVPNSVEQLDGMLGLRNETEEIQRTKQEVQREIQETQNKLEIMLNGHREDEDVHGRRVAELLRRIEELEKQLT</sequence>
<organism evidence="1 2">
    <name type="scientific">Acaulospora colombiana</name>
    <dbReference type="NCBI Taxonomy" id="27376"/>
    <lineage>
        <taxon>Eukaryota</taxon>
        <taxon>Fungi</taxon>
        <taxon>Fungi incertae sedis</taxon>
        <taxon>Mucoromycota</taxon>
        <taxon>Glomeromycotina</taxon>
        <taxon>Glomeromycetes</taxon>
        <taxon>Diversisporales</taxon>
        <taxon>Acaulosporaceae</taxon>
        <taxon>Acaulospora</taxon>
    </lineage>
</organism>
<comment type="caution">
    <text evidence="1">The sequence shown here is derived from an EMBL/GenBank/DDBJ whole genome shotgun (WGS) entry which is preliminary data.</text>
</comment>
<reference evidence="1" key="1">
    <citation type="submission" date="2021-06" db="EMBL/GenBank/DDBJ databases">
        <authorList>
            <person name="Kallberg Y."/>
            <person name="Tangrot J."/>
            <person name="Rosling A."/>
        </authorList>
    </citation>
    <scope>NUCLEOTIDE SEQUENCE</scope>
    <source>
        <strain evidence="1">CL356</strain>
    </source>
</reference>
<protein>
    <submittedName>
        <fullName evidence="1">6336_t:CDS:1</fullName>
    </submittedName>
</protein>
<evidence type="ECO:0000313" key="1">
    <source>
        <dbReference type="EMBL" id="CAG8515927.1"/>
    </source>
</evidence>
<dbReference type="EMBL" id="CAJVPT010005078">
    <property type="protein sequence ID" value="CAG8515927.1"/>
    <property type="molecule type" value="Genomic_DNA"/>
</dbReference>
<keyword evidence="2" id="KW-1185">Reference proteome</keyword>
<proteinExistence type="predicted"/>